<comment type="subcellular location">
    <subcellularLocation>
        <location evidence="1">Cell junction</location>
    </subcellularLocation>
</comment>
<feature type="region of interest" description="Disordered" evidence="4">
    <location>
        <begin position="397"/>
        <end position="436"/>
    </location>
</feature>
<dbReference type="GO" id="GO:0003779">
    <property type="term" value="F:actin binding"/>
    <property type="evidence" value="ECO:0007669"/>
    <property type="project" value="InterPro"/>
</dbReference>
<accession>A0A553P3D1</accession>
<dbReference type="PROSITE" id="PS00660">
    <property type="entry name" value="FERM_1"/>
    <property type="match status" value="1"/>
</dbReference>
<dbReference type="SUPFAM" id="SSF47031">
    <property type="entry name" value="Second domain of FERM"/>
    <property type="match status" value="1"/>
</dbReference>
<dbReference type="SUPFAM" id="SSF50729">
    <property type="entry name" value="PH domain-like"/>
    <property type="match status" value="1"/>
</dbReference>
<dbReference type="SMART" id="SM00295">
    <property type="entry name" value="B41"/>
    <property type="match status" value="1"/>
</dbReference>
<dbReference type="GO" id="GO:0070161">
    <property type="term" value="C:anchoring junction"/>
    <property type="evidence" value="ECO:0007669"/>
    <property type="project" value="UniProtKB-SubCell"/>
</dbReference>
<name>A0A553P3D1_TIGCA</name>
<keyword evidence="7" id="KW-1185">Reference proteome</keyword>
<dbReference type="GO" id="GO:0009887">
    <property type="term" value="P:animal organ morphogenesis"/>
    <property type="evidence" value="ECO:0007669"/>
    <property type="project" value="UniProtKB-ARBA"/>
</dbReference>
<dbReference type="InterPro" id="IPR011993">
    <property type="entry name" value="PH-like_dom_sf"/>
</dbReference>
<dbReference type="SMART" id="SM01195">
    <property type="entry name" value="FA"/>
    <property type="match status" value="1"/>
</dbReference>
<reference evidence="6 7" key="1">
    <citation type="journal article" date="2018" name="Nat. Ecol. Evol.">
        <title>Genomic signatures of mitonuclear coevolution across populations of Tigriopus californicus.</title>
        <authorList>
            <person name="Barreto F.S."/>
            <person name="Watson E.T."/>
            <person name="Lima T.G."/>
            <person name="Willett C.S."/>
            <person name="Edmands S."/>
            <person name="Li W."/>
            <person name="Burton R.S."/>
        </authorList>
    </citation>
    <scope>NUCLEOTIDE SEQUENCE [LARGE SCALE GENOMIC DNA]</scope>
    <source>
        <strain evidence="6 7">San Diego</strain>
    </source>
</reference>
<dbReference type="InterPro" id="IPR019748">
    <property type="entry name" value="FERM_central"/>
</dbReference>
<dbReference type="SUPFAM" id="SSF54236">
    <property type="entry name" value="Ubiquitin-like"/>
    <property type="match status" value="1"/>
</dbReference>
<evidence type="ECO:0000313" key="6">
    <source>
        <dbReference type="EMBL" id="TRY72207.1"/>
    </source>
</evidence>
<dbReference type="InterPro" id="IPR029071">
    <property type="entry name" value="Ubiquitin-like_domsf"/>
</dbReference>
<dbReference type="SMART" id="SM01196">
    <property type="entry name" value="FERM_C"/>
    <property type="match status" value="1"/>
</dbReference>
<dbReference type="Pfam" id="PF05902">
    <property type="entry name" value="4_1_CTD"/>
    <property type="match status" value="1"/>
</dbReference>
<dbReference type="CDD" id="cd14473">
    <property type="entry name" value="FERM_B-lobe"/>
    <property type="match status" value="1"/>
</dbReference>
<keyword evidence="3" id="KW-0965">Cell junction</keyword>
<dbReference type="InterPro" id="IPR000299">
    <property type="entry name" value="FERM_domain"/>
</dbReference>
<dbReference type="InterPro" id="IPR014847">
    <property type="entry name" value="FA"/>
</dbReference>
<dbReference type="Pfam" id="PF08736">
    <property type="entry name" value="FA"/>
    <property type="match status" value="1"/>
</dbReference>
<keyword evidence="2" id="KW-0597">Phosphoprotein</keyword>
<dbReference type="EMBL" id="VCGU01000008">
    <property type="protein sequence ID" value="TRY72207.1"/>
    <property type="molecule type" value="Genomic_DNA"/>
</dbReference>
<gene>
    <name evidence="6" type="ORF">TCAL_01088</name>
</gene>
<dbReference type="InterPro" id="IPR014352">
    <property type="entry name" value="FERM/acyl-CoA-bd_prot_sf"/>
</dbReference>
<dbReference type="Pfam" id="PF09379">
    <property type="entry name" value="FERM_N"/>
    <property type="match status" value="1"/>
</dbReference>
<dbReference type="AlphaFoldDB" id="A0A553P3D1"/>
<feature type="region of interest" description="Disordered" evidence="4">
    <location>
        <begin position="279"/>
        <end position="341"/>
    </location>
</feature>
<proteinExistence type="predicted"/>
<dbReference type="FunFam" id="2.30.29.30:FF:000001">
    <property type="entry name" value="Erythrocyte membrane protein band 4.1"/>
    <property type="match status" value="1"/>
</dbReference>
<evidence type="ECO:0000256" key="2">
    <source>
        <dbReference type="ARBA" id="ARBA00022553"/>
    </source>
</evidence>
<dbReference type="FunFam" id="1.20.80.10:FF:000001">
    <property type="entry name" value="Erythrocyte membrane protein band 4.1"/>
    <property type="match status" value="1"/>
</dbReference>
<feature type="region of interest" description="Disordered" evidence="4">
    <location>
        <begin position="481"/>
        <end position="501"/>
    </location>
</feature>
<protein>
    <recommendedName>
        <fullName evidence="5">FERM domain-containing protein</fullName>
    </recommendedName>
</protein>
<evidence type="ECO:0000259" key="5">
    <source>
        <dbReference type="PROSITE" id="PS50057"/>
    </source>
</evidence>
<dbReference type="STRING" id="6832.A0A553P3D1"/>
<dbReference type="InterPro" id="IPR035963">
    <property type="entry name" value="FERM_2"/>
</dbReference>
<dbReference type="Pfam" id="PF09380">
    <property type="entry name" value="FERM_C"/>
    <property type="match status" value="1"/>
</dbReference>
<dbReference type="GO" id="GO:0048731">
    <property type="term" value="P:system development"/>
    <property type="evidence" value="ECO:0007669"/>
    <property type="project" value="UniProtKB-ARBA"/>
</dbReference>
<dbReference type="PANTHER" id="PTHR23280">
    <property type="entry name" value="4.1 G PROTEIN"/>
    <property type="match status" value="1"/>
</dbReference>
<dbReference type="GO" id="GO:0005856">
    <property type="term" value="C:cytoskeleton"/>
    <property type="evidence" value="ECO:0007669"/>
    <property type="project" value="InterPro"/>
</dbReference>
<dbReference type="PRINTS" id="PR00935">
    <property type="entry name" value="BAND41"/>
</dbReference>
<dbReference type="PROSITE" id="PS50057">
    <property type="entry name" value="FERM_3"/>
    <property type="match status" value="1"/>
</dbReference>
<sequence>MVAESLNLMEKDYFGFLVLDRHDKIWTWLHADRKLTKQLKATGETDRVLFQVKFYPPEPAQLQEDLTRYQMCLQIQSDIKSGKLPCSFVTHALLGAYLVQSELGDYDPIEHGLTVDYLREFDFAPSQSDDLLEKIMEIHKSSLKGQTPAEAELHYLENAKKLAMYGVSLHHAKDSEGVDIMLGVCSSGILVYRDRLRINRFAWPKIIKISYKRNGFFIKLRPGEFEQFESTIGFKLSNHRAAKRLWKICVEHHSFFRLLSPEPKEKFRFPRFGSKFRYSGRTQHQAQTIRPRKGNPDEDYKSLPKGSLSMNLLGEKPTEPKNAPLGDKYKHKRGVHPPKSAPFVMDYDPEPSPMNDVNPDSQGTDLMIHSPNTGNGNHDVTKPHWDHAISPQPIPLTPQTLQPLQPLQPPTQPPQPYSESYGVGEAGIPKDHSGTFSAGATQLRQYQDPATGKKHSIASGRVLQAEMHGDNEFNLTSLSVQRTTTSESKNKETTEETSWDDSLETTTYSMERDGDVETRVEQKVTIQSDGDPIDHDEALSQAIQEATAMNPDMTVEKIEIHQTSQAD</sequence>
<dbReference type="InterPro" id="IPR018979">
    <property type="entry name" value="FERM_N"/>
</dbReference>
<dbReference type="Proteomes" id="UP000318571">
    <property type="component" value="Chromosome 7"/>
</dbReference>
<dbReference type="Gene3D" id="2.30.29.30">
    <property type="entry name" value="Pleckstrin-homology domain (PH domain)/Phosphotyrosine-binding domain (PTB)"/>
    <property type="match status" value="1"/>
</dbReference>
<evidence type="ECO:0000313" key="7">
    <source>
        <dbReference type="Proteomes" id="UP000318571"/>
    </source>
</evidence>
<dbReference type="OMA" id="DPIDHDE"/>
<feature type="domain" description="FERM" evidence="5">
    <location>
        <begin position="1"/>
        <end position="260"/>
    </location>
</feature>
<dbReference type="CDD" id="cd13184">
    <property type="entry name" value="FERM_C_4_1_family"/>
    <property type="match status" value="1"/>
</dbReference>
<dbReference type="InterPro" id="IPR018980">
    <property type="entry name" value="FERM_PH-like_C"/>
</dbReference>
<dbReference type="InterPro" id="IPR019749">
    <property type="entry name" value="Band_41_domain"/>
</dbReference>
<evidence type="ECO:0000256" key="3">
    <source>
        <dbReference type="ARBA" id="ARBA00022949"/>
    </source>
</evidence>
<dbReference type="InterPro" id="IPR019747">
    <property type="entry name" value="FERM_CS"/>
</dbReference>
<comment type="caution">
    <text evidence="6">The sequence shown here is derived from an EMBL/GenBank/DDBJ whole genome shotgun (WGS) entry which is preliminary data.</text>
</comment>
<dbReference type="GO" id="GO:0005198">
    <property type="term" value="F:structural molecule activity"/>
    <property type="evidence" value="ECO:0007669"/>
    <property type="project" value="InterPro"/>
</dbReference>
<dbReference type="Pfam" id="PF00373">
    <property type="entry name" value="FERM_M"/>
    <property type="match status" value="1"/>
</dbReference>
<evidence type="ECO:0000256" key="1">
    <source>
        <dbReference type="ARBA" id="ARBA00004282"/>
    </source>
</evidence>
<dbReference type="GO" id="GO:0005886">
    <property type="term" value="C:plasma membrane"/>
    <property type="evidence" value="ECO:0007669"/>
    <property type="project" value="TreeGrafter"/>
</dbReference>
<dbReference type="InterPro" id="IPR008379">
    <property type="entry name" value="Band_4.1_C"/>
</dbReference>
<dbReference type="Gene3D" id="3.10.20.90">
    <property type="entry name" value="Phosphatidylinositol 3-kinase Catalytic Subunit, Chain A, domain 1"/>
    <property type="match status" value="1"/>
</dbReference>
<dbReference type="CDD" id="cd01765">
    <property type="entry name" value="FERM_F0_F1"/>
    <property type="match status" value="1"/>
</dbReference>
<organism evidence="6 7">
    <name type="scientific">Tigriopus californicus</name>
    <name type="common">Marine copepod</name>
    <dbReference type="NCBI Taxonomy" id="6832"/>
    <lineage>
        <taxon>Eukaryota</taxon>
        <taxon>Metazoa</taxon>
        <taxon>Ecdysozoa</taxon>
        <taxon>Arthropoda</taxon>
        <taxon>Crustacea</taxon>
        <taxon>Multicrustacea</taxon>
        <taxon>Hexanauplia</taxon>
        <taxon>Copepoda</taxon>
        <taxon>Harpacticoida</taxon>
        <taxon>Harpacticidae</taxon>
        <taxon>Tigriopus</taxon>
    </lineage>
</organism>
<evidence type="ECO:0000256" key="4">
    <source>
        <dbReference type="SAM" id="MobiDB-lite"/>
    </source>
</evidence>
<feature type="compositionally biased region" description="Pro residues" evidence="4">
    <location>
        <begin position="406"/>
        <end position="416"/>
    </location>
</feature>
<dbReference type="PANTHER" id="PTHR23280:SF21">
    <property type="entry name" value="PROTEIN 4.1 HOMOLOG"/>
    <property type="match status" value="1"/>
</dbReference>
<dbReference type="GO" id="GO:0031032">
    <property type="term" value="P:actomyosin structure organization"/>
    <property type="evidence" value="ECO:0007669"/>
    <property type="project" value="TreeGrafter"/>
</dbReference>
<dbReference type="Gene3D" id="1.20.80.10">
    <property type="match status" value="1"/>
</dbReference>